<evidence type="ECO:0000313" key="3">
    <source>
        <dbReference type="Proteomes" id="UP001597168"/>
    </source>
</evidence>
<dbReference type="EMBL" id="JBHTLK010000021">
    <property type="protein sequence ID" value="MFD1146840.1"/>
    <property type="molecule type" value="Genomic_DNA"/>
</dbReference>
<proteinExistence type="predicted"/>
<gene>
    <name evidence="2" type="ORF">ACFQ3T_06875</name>
</gene>
<dbReference type="RefSeq" id="WP_380721284.1">
    <property type="nucleotide sequence ID" value="NZ_JBHTLK010000021.1"/>
</dbReference>
<feature type="transmembrane region" description="Helical" evidence="1">
    <location>
        <begin position="72"/>
        <end position="91"/>
    </location>
</feature>
<sequence>MTAATVDTETEPDPAVPALHQPKRGLIAVGEVVLAALLVAAAVWCWNRGVVHYSYPVDGRAPLESTRLRGNWIGASAALATAAGVLLLDALRQTLLAVRTRGREQVEEPDV</sequence>
<organism evidence="2 3">
    <name type="scientific">Saccharothrix hoggarensis</name>
    <dbReference type="NCBI Taxonomy" id="913853"/>
    <lineage>
        <taxon>Bacteria</taxon>
        <taxon>Bacillati</taxon>
        <taxon>Actinomycetota</taxon>
        <taxon>Actinomycetes</taxon>
        <taxon>Pseudonocardiales</taxon>
        <taxon>Pseudonocardiaceae</taxon>
        <taxon>Saccharothrix</taxon>
    </lineage>
</organism>
<evidence type="ECO:0000256" key="1">
    <source>
        <dbReference type="SAM" id="Phobius"/>
    </source>
</evidence>
<name>A0ABW3QQJ7_9PSEU</name>
<dbReference type="Proteomes" id="UP001597168">
    <property type="component" value="Unassembled WGS sequence"/>
</dbReference>
<keyword evidence="1" id="KW-1133">Transmembrane helix</keyword>
<reference evidence="3" key="1">
    <citation type="journal article" date="2019" name="Int. J. Syst. Evol. Microbiol.">
        <title>The Global Catalogue of Microorganisms (GCM) 10K type strain sequencing project: providing services to taxonomists for standard genome sequencing and annotation.</title>
        <authorList>
            <consortium name="The Broad Institute Genomics Platform"/>
            <consortium name="The Broad Institute Genome Sequencing Center for Infectious Disease"/>
            <person name="Wu L."/>
            <person name="Ma J."/>
        </authorList>
    </citation>
    <scope>NUCLEOTIDE SEQUENCE [LARGE SCALE GENOMIC DNA]</scope>
    <source>
        <strain evidence="3">CCUG 60214</strain>
    </source>
</reference>
<comment type="caution">
    <text evidence="2">The sequence shown here is derived from an EMBL/GenBank/DDBJ whole genome shotgun (WGS) entry which is preliminary data.</text>
</comment>
<accession>A0ABW3QQJ7</accession>
<evidence type="ECO:0000313" key="2">
    <source>
        <dbReference type="EMBL" id="MFD1146840.1"/>
    </source>
</evidence>
<feature type="transmembrane region" description="Helical" evidence="1">
    <location>
        <begin position="26"/>
        <end position="46"/>
    </location>
</feature>
<keyword evidence="3" id="KW-1185">Reference proteome</keyword>
<protein>
    <submittedName>
        <fullName evidence="2">Uncharacterized protein</fullName>
    </submittedName>
</protein>
<keyword evidence="1" id="KW-0812">Transmembrane</keyword>
<keyword evidence="1" id="KW-0472">Membrane</keyword>